<organism evidence="1 2">
    <name type="scientific">Bauhinia variegata</name>
    <name type="common">Purple orchid tree</name>
    <name type="synonym">Phanera variegata</name>
    <dbReference type="NCBI Taxonomy" id="167791"/>
    <lineage>
        <taxon>Eukaryota</taxon>
        <taxon>Viridiplantae</taxon>
        <taxon>Streptophyta</taxon>
        <taxon>Embryophyta</taxon>
        <taxon>Tracheophyta</taxon>
        <taxon>Spermatophyta</taxon>
        <taxon>Magnoliopsida</taxon>
        <taxon>eudicotyledons</taxon>
        <taxon>Gunneridae</taxon>
        <taxon>Pentapetalae</taxon>
        <taxon>rosids</taxon>
        <taxon>fabids</taxon>
        <taxon>Fabales</taxon>
        <taxon>Fabaceae</taxon>
        <taxon>Cercidoideae</taxon>
        <taxon>Cercideae</taxon>
        <taxon>Bauhiniinae</taxon>
        <taxon>Bauhinia</taxon>
    </lineage>
</organism>
<dbReference type="EMBL" id="CM039435">
    <property type="protein sequence ID" value="KAI4316548.1"/>
    <property type="molecule type" value="Genomic_DNA"/>
</dbReference>
<accession>A0ACB9LY38</accession>
<evidence type="ECO:0000313" key="2">
    <source>
        <dbReference type="Proteomes" id="UP000828941"/>
    </source>
</evidence>
<name>A0ACB9LY38_BAUVA</name>
<comment type="caution">
    <text evidence="1">The sequence shown here is derived from an EMBL/GenBank/DDBJ whole genome shotgun (WGS) entry which is preliminary data.</text>
</comment>
<sequence>MVHTRKNSWSCLFQKFSPLSLSDSSPSPRSDPRAQSPQPPPAAAQSLFQSLSASFPHARTLFSFLLSSRYLTPLLLLIGFP</sequence>
<reference evidence="1 2" key="1">
    <citation type="journal article" date="2022" name="DNA Res.">
        <title>Chromosomal-level genome assembly of the orchid tree Bauhinia variegata (Leguminosae; Cercidoideae) supports the allotetraploid origin hypothesis of Bauhinia.</title>
        <authorList>
            <person name="Zhong Y."/>
            <person name="Chen Y."/>
            <person name="Zheng D."/>
            <person name="Pang J."/>
            <person name="Liu Y."/>
            <person name="Luo S."/>
            <person name="Meng S."/>
            <person name="Qian L."/>
            <person name="Wei D."/>
            <person name="Dai S."/>
            <person name="Zhou R."/>
        </authorList>
    </citation>
    <scope>NUCLEOTIDE SEQUENCE [LARGE SCALE GENOMIC DNA]</scope>
    <source>
        <strain evidence="1">BV-YZ2020</strain>
    </source>
</reference>
<keyword evidence="2" id="KW-1185">Reference proteome</keyword>
<dbReference type="Proteomes" id="UP000828941">
    <property type="component" value="Chromosome 10"/>
</dbReference>
<protein>
    <submittedName>
        <fullName evidence="1">Uncharacterized protein</fullName>
    </submittedName>
</protein>
<evidence type="ECO:0000313" key="1">
    <source>
        <dbReference type="EMBL" id="KAI4316548.1"/>
    </source>
</evidence>
<gene>
    <name evidence="1" type="ORF">L6164_024522</name>
</gene>
<proteinExistence type="predicted"/>